<name>A0AA36EYA4_OCTVU</name>
<gene>
    <name evidence="1" type="ORF">OCTVUL_1B024501</name>
</gene>
<proteinExistence type="predicted"/>
<reference evidence="1" key="1">
    <citation type="submission" date="2023-08" db="EMBL/GenBank/DDBJ databases">
        <authorList>
            <person name="Alioto T."/>
            <person name="Alioto T."/>
            <person name="Gomez Garrido J."/>
        </authorList>
    </citation>
    <scope>NUCLEOTIDE SEQUENCE</scope>
</reference>
<evidence type="ECO:0000313" key="2">
    <source>
        <dbReference type="Proteomes" id="UP001162480"/>
    </source>
</evidence>
<dbReference type="EMBL" id="OX597815">
    <property type="protein sequence ID" value="CAI9718731.1"/>
    <property type="molecule type" value="Genomic_DNA"/>
</dbReference>
<protein>
    <submittedName>
        <fullName evidence="1">Uncharacterized protein</fullName>
    </submittedName>
</protein>
<organism evidence="1 2">
    <name type="scientific">Octopus vulgaris</name>
    <name type="common">Common octopus</name>
    <dbReference type="NCBI Taxonomy" id="6645"/>
    <lineage>
        <taxon>Eukaryota</taxon>
        <taxon>Metazoa</taxon>
        <taxon>Spiralia</taxon>
        <taxon>Lophotrochozoa</taxon>
        <taxon>Mollusca</taxon>
        <taxon>Cephalopoda</taxon>
        <taxon>Coleoidea</taxon>
        <taxon>Octopodiformes</taxon>
        <taxon>Octopoda</taxon>
        <taxon>Incirrata</taxon>
        <taxon>Octopodidae</taxon>
        <taxon>Octopus</taxon>
    </lineage>
</organism>
<keyword evidence="2" id="KW-1185">Reference proteome</keyword>
<accession>A0AA36EYA4</accession>
<dbReference type="Proteomes" id="UP001162480">
    <property type="component" value="Chromosome 2"/>
</dbReference>
<sequence length="69" mass="7909">MAEDYGRKIALGNLRSHKETKTTNNKLSLIQDISSRFISTDKPNNEFKRKVNSKKQQQGVYKLNIGITI</sequence>
<dbReference type="AlphaFoldDB" id="A0AA36EYA4"/>
<evidence type="ECO:0000313" key="1">
    <source>
        <dbReference type="EMBL" id="CAI9718731.1"/>
    </source>
</evidence>